<feature type="compositionally biased region" description="Low complexity" evidence="1">
    <location>
        <begin position="493"/>
        <end position="517"/>
    </location>
</feature>
<gene>
    <name evidence="3" type="ORF">L211DRAFT_281960</name>
</gene>
<keyword evidence="4" id="KW-1185">Reference proteome</keyword>
<keyword evidence="2" id="KW-0732">Signal</keyword>
<dbReference type="STRING" id="1051890.A0A3N4LPQ9"/>
<evidence type="ECO:0000256" key="2">
    <source>
        <dbReference type="SAM" id="SignalP"/>
    </source>
</evidence>
<accession>A0A3N4LPQ9</accession>
<protein>
    <submittedName>
        <fullName evidence="3">Uncharacterized protein</fullName>
    </submittedName>
</protein>
<feature type="region of interest" description="Disordered" evidence="1">
    <location>
        <begin position="384"/>
        <end position="405"/>
    </location>
</feature>
<reference evidence="3 4" key="1">
    <citation type="journal article" date="2018" name="Nat. Ecol. Evol.">
        <title>Pezizomycetes genomes reveal the molecular basis of ectomycorrhizal truffle lifestyle.</title>
        <authorList>
            <person name="Murat C."/>
            <person name="Payen T."/>
            <person name="Noel B."/>
            <person name="Kuo A."/>
            <person name="Morin E."/>
            <person name="Chen J."/>
            <person name="Kohler A."/>
            <person name="Krizsan K."/>
            <person name="Balestrini R."/>
            <person name="Da Silva C."/>
            <person name="Montanini B."/>
            <person name="Hainaut M."/>
            <person name="Levati E."/>
            <person name="Barry K.W."/>
            <person name="Belfiori B."/>
            <person name="Cichocki N."/>
            <person name="Clum A."/>
            <person name="Dockter R.B."/>
            <person name="Fauchery L."/>
            <person name="Guy J."/>
            <person name="Iotti M."/>
            <person name="Le Tacon F."/>
            <person name="Lindquist E.A."/>
            <person name="Lipzen A."/>
            <person name="Malagnac F."/>
            <person name="Mello A."/>
            <person name="Molinier V."/>
            <person name="Miyauchi S."/>
            <person name="Poulain J."/>
            <person name="Riccioni C."/>
            <person name="Rubini A."/>
            <person name="Sitrit Y."/>
            <person name="Splivallo R."/>
            <person name="Traeger S."/>
            <person name="Wang M."/>
            <person name="Zifcakova L."/>
            <person name="Wipf D."/>
            <person name="Zambonelli A."/>
            <person name="Paolocci F."/>
            <person name="Nowrousian M."/>
            <person name="Ottonello S."/>
            <person name="Baldrian P."/>
            <person name="Spatafora J.W."/>
            <person name="Henrissat B."/>
            <person name="Nagy L.G."/>
            <person name="Aury J.M."/>
            <person name="Wincker P."/>
            <person name="Grigoriev I.V."/>
            <person name="Bonfante P."/>
            <person name="Martin F.M."/>
        </authorList>
    </citation>
    <scope>NUCLEOTIDE SEQUENCE [LARGE SCALE GENOMIC DNA]</scope>
    <source>
        <strain evidence="3 4">ATCC MYA-4762</strain>
    </source>
</reference>
<feature type="chain" id="PRO_5017942388" evidence="2">
    <location>
        <begin position="20"/>
        <end position="586"/>
    </location>
</feature>
<dbReference type="EMBL" id="ML121547">
    <property type="protein sequence ID" value="RPB23272.1"/>
    <property type="molecule type" value="Genomic_DNA"/>
</dbReference>
<name>A0A3N4LPQ9_9PEZI</name>
<sequence>MSSFMSFLTLGLTADAAAAHRHEFSSATSTITSTYNGRFVGSRAPSRTPSGTIPLQSLTSIISHSSSTLDAASQASQAASERESTPKPRQSRTKTTYHLAAPPPSNHINRIHSVVRPGRSLILQLQRLSAFTRPLPSYDVIPALAFATKPKRKRPINFRTLGLHDLVILSSEEYTDQNDDDENEDEDLSHRIFVASISPITRKDREDDSVKALIEFPGGVVWEASQKPNGSYEFMCRQENGETSVARWILRVPNSRRKSSQTMTPGRETRSAVQGEKKFQFSMINASTRRHPILATMAGQRIDINDQYSASTNVCSRPGSPSGFSRFDAMSTHSLSDYEAEKVLIQTEEHIKTLIVVTGTWVTLREGFNGRSWFDESLLASTPLRPPMTPKTPITPVENSAKGEKRGLDWPAQKVIRRGTSLGHQATTGVVKPLEEESTSASARRTNSTGSTFKRSAFSKLGSPCNSPASTRAPSPETTIRFVTVPGNPDPILPAQLTTSLSSPLPSSPVLPQLQQSNRLSVPDVQAVNRSPSKSCKQKPDKDRWRRKSMPPRSGDGAERKGGQKKTLRQKISRVFSILRRNPGDS</sequence>
<feature type="compositionally biased region" description="Low complexity" evidence="1">
    <location>
        <begin position="439"/>
        <end position="452"/>
    </location>
</feature>
<proteinExistence type="predicted"/>
<feature type="region of interest" description="Disordered" evidence="1">
    <location>
        <begin position="71"/>
        <end position="109"/>
    </location>
</feature>
<organism evidence="3 4">
    <name type="scientific">Terfezia boudieri ATCC MYA-4762</name>
    <dbReference type="NCBI Taxonomy" id="1051890"/>
    <lineage>
        <taxon>Eukaryota</taxon>
        <taxon>Fungi</taxon>
        <taxon>Dikarya</taxon>
        <taxon>Ascomycota</taxon>
        <taxon>Pezizomycotina</taxon>
        <taxon>Pezizomycetes</taxon>
        <taxon>Pezizales</taxon>
        <taxon>Pezizaceae</taxon>
        <taxon>Terfezia</taxon>
    </lineage>
</organism>
<dbReference type="Proteomes" id="UP000267821">
    <property type="component" value="Unassembled WGS sequence"/>
</dbReference>
<feature type="compositionally biased region" description="Polar residues" evidence="1">
    <location>
        <begin position="464"/>
        <end position="478"/>
    </location>
</feature>
<evidence type="ECO:0000256" key="1">
    <source>
        <dbReference type="SAM" id="MobiDB-lite"/>
    </source>
</evidence>
<evidence type="ECO:0000313" key="4">
    <source>
        <dbReference type="Proteomes" id="UP000267821"/>
    </source>
</evidence>
<feature type="signal peptide" evidence="2">
    <location>
        <begin position="1"/>
        <end position="19"/>
    </location>
</feature>
<feature type="compositionally biased region" description="Basic residues" evidence="1">
    <location>
        <begin position="563"/>
        <end position="572"/>
    </location>
</feature>
<dbReference type="InParanoid" id="A0A3N4LPQ9"/>
<dbReference type="AlphaFoldDB" id="A0A3N4LPQ9"/>
<evidence type="ECO:0000313" key="3">
    <source>
        <dbReference type="EMBL" id="RPB23272.1"/>
    </source>
</evidence>
<dbReference type="OrthoDB" id="5404323at2759"/>
<feature type="region of interest" description="Disordered" evidence="1">
    <location>
        <begin position="431"/>
        <end position="586"/>
    </location>
</feature>